<organism evidence="2 3">
    <name type="scientific">Hyaloscypha hepaticicola</name>
    <dbReference type="NCBI Taxonomy" id="2082293"/>
    <lineage>
        <taxon>Eukaryota</taxon>
        <taxon>Fungi</taxon>
        <taxon>Dikarya</taxon>
        <taxon>Ascomycota</taxon>
        <taxon>Pezizomycotina</taxon>
        <taxon>Leotiomycetes</taxon>
        <taxon>Helotiales</taxon>
        <taxon>Hyaloscyphaceae</taxon>
        <taxon>Hyaloscypha</taxon>
    </lineage>
</organism>
<feature type="region of interest" description="Disordered" evidence="1">
    <location>
        <begin position="1"/>
        <end position="66"/>
    </location>
</feature>
<proteinExistence type="predicted"/>
<gene>
    <name evidence="2" type="ORF">NA56DRAFT_703781</name>
</gene>
<reference evidence="2 3" key="1">
    <citation type="submission" date="2016-05" db="EMBL/GenBank/DDBJ databases">
        <title>A degradative enzymes factory behind the ericoid mycorrhizal symbiosis.</title>
        <authorList>
            <consortium name="DOE Joint Genome Institute"/>
            <person name="Martino E."/>
            <person name="Morin E."/>
            <person name="Grelet G."/>
            <person name="Kuo A."/>
            <person name="Kohler A."/>
            <person name="Daghino S."/>
            <person name="Barry K."/>
            <person name="Choi C."/>
            <person name="Cichocki N."/>
            <person name="Clum A."/>
            <person name="Copeland A."/>
            <person name="Hainaut M."/>
            <person name="Haridas S."/>
            <person name="Labutti K."/>
            <person name="Lindquist E."/>
            <person name="Lipzen A."/>
            <person name="Khouja H.-R."/>
            <person name="Murat C."/>
            <person name="Ohm R."/>
            <person name="Olson A."/>
            <person name="Spatafora J."/>
            <person name="Veneault-Fourrey C."/>
            <person name="Henrissat B."/>
            <person name="Grigoriev I."/>
            <person name="Martin F."/>
            <person name="Perotto S."/>
        </authorList>
    </citation>
    <scope>NUCLEOTIDE SEQUENCE [LARGE SCALE GENOMIC DNA]</scope>
    <source>
        <strain evidence="2 3">UAMH 7357</strain>
    </source>
</reference>
<sequence length="88" mass="9486">MAPTGIPPSSPNQPSSEHTTKPETAQSQPTDPATASHLQWTVKGSNELTDPSTDEVLRKAASEDNIPTEIFMPVPFVAKREESEASKK</sequence>
<dbReference type="Proteomes" id="UP000235672">
    <property type="component" value="Unassembled WGS sequence"/>
</dbReference>
<protein>
    <submittedName>
        <fullName evidence="2">Uncharacterized protein</fullName>
    </submittedName>
</protein>
<keyword evidence="3" id="KW-1185">Reference proteome</keyword>
<evidence type="ECO:0000313" key="2">
    <source>
        <dbReference type="EMBL" id="PMD21104.1"/>
    </source>
</evidence>
<dbReference type="AlphaFoldDB" id="A0A2J6Q4K2"/>
<feature type="compositionally biased region" description="Pro residues" evidence="1">
    <location>
        <begin position="1"/>
        <end position="11"/>
    </location>
</feature>
<dbReference type="EMBL" id="KZ613482">
    <property type="protein sequence ID" value="PMD21104.1"/>
    <property type="molecule type" value="Genomic_DNA"/>
</dbReference>
<evidence type="ECO:0000256" key="1">
    <source>
        <dbReference type="SAM" id="MobiDB-lite"/>
    </source>
</evidence>
<dbReference type="OrthoDB" id="10523980at2759"/>
<evidence type="ECO:0000313" key="3">
    <source>
        <dbReference type="Proteomes" id="UP000235672"/>
    </source>
</evidence>
<feature type="compositionally biased region" description="Polar residues" evidence="1">
    <location>
        <begin position="12"/>
        <end position="51"/>
    </location>
</feature>
<name>A0A2J6Q4K2_9HELO</name>
<accession>A0A2J6Q4K2</accession>